<dbReference type="InterPro" id="IPR008963">
    <property type="entry name" value="Purple_acid_Pase-like_N"/>
</dbReference>
<feature type="domain" description="Fibronectin type-III" evidence="3">
    <location>
        <begin position="236"/>
        <end position="336"/>
    </location>
</feature>
<keyword evidence="2" id="KW-0677">Repeat</keyword>
<reference evidence="4 5" key="1">
    <citation type="submission" date="2019-11" db="EMBL/GenBank/DDBJ databases">
        <title>Spirosoma endbachense sp. nov., isolated from a natural salt meadow.</title>
        <authorList>
            <person name="Rojas J."/>
            <person name="Ambika Manirajan B."/>
            <person name="Ratering S."/>
            <person name="Suarez C."/>
            <person name="Geissler-Plaum R."/>
            <person name="Schnell S."/>
        </authorList>
    </citation>
    <scope>NUCLEOTIDE SEQUENCE [LARGE SCALE GENOMIC DNA]</scope>
    <source>
        <strain evidence="4 5">I-24</strain>
    </source>
</reference>
<dbReference type="EMBL" id="CP045997">
    <property type="protein sequence ID" value="QHV96071.1"/>
    <property type="molecule type" value="Genomic_DNA"/>
</dbReference>
<accession>A0A6P1VS65</accession>
<dbReference type="GO" id="GO:0046872">
    <property type="term" value="F:metal ion binding"/>
    <property type="evidence" value="ECO:0007669"/>
    <property type="project" value="InterPro"/>
</dbReference>
<keyword evidence="1" id="KW-0880">Kelch repeat</keyword>
<name>A0A6P1VS65_9BACT</name>
<evidence type="ECO:0000256" key="2">
    <source>
        <dbReference type="ARBA" id="ARBA00022737"/>
    </source>
</evidence>
<evidence type="ECO:0000313" key="5">
    <source>
        <dbReference type="Proteomes" id="UP000464577"/>
    </source>
</evidence>
<dbReference type="GO" id="GO:0003993">
    <property type="term" value="F:acid phosphatase activity"/>
    <property type="evidence" value="ECO:0007669"/>
    <property type="project" value="InterPro"/>
</dbReference>
<keyword evidence="5" id="KW-1185">Reference proteome</keyword>
<organism evidence="4 5">
    <name type="scientific">Spirosoma endbachense</name>
    <dbReference type="NCBI Taxonomy" id="2666025"/>
    <lineage>
        <taxon>Bacteria</taxon>
        <taxon>Pseudomonadati</taxon>
        <taxon>Bacteroidota</taxon>
        <taxon>Cytophagia</taxon>
        <taxon>Cytophagales</taxon>
        <taxon>Cytophagaceae</taxon>
        <taxon>Spirosoma</taxon>
    </lineage>
</organism>
<dbReference type="Gene3D" id="2.60.40.10">
    <property type="entry name" value="Immunoglobulins"/>
    <property type="match status" value="3"/>
</dbReference>
<dbReference type="Proteomes" id="UP000464577">
    <property type="component" value="Chromosome"/>
</dbReference>
<dbReference type="PROSITE" id="PS50853">
    <property type="entry name" value="FN3"/>
    <property type="match status" value="2"/>
</dbReference>
<dbReference type="Gene3D" id="2.120.10.80">
    <property type="entry name" value="Kelch-type beta propeller"/>
    <property type="match status" value="1"/>
</dbReference>
<dbReference type="InterPro" id="IPR036116">
    <property type="entry name" value="FN3_sf"/>
</dbReference>
<feature type="domain" description="Fibronectin type-III" evidence="3">
    <location>
        <begin position="135"/>
        <end position="234"/>
    </location>
</feature>
<evidence type="ECO:0000256" key="1">
    <source>
        <dbReference type="ARBA" id="ARBA00022441"/>
    </source>
</evidence>
<dbReference type="SUPFAM" id="SSF49265">
    <property type="entry name" value="Fibronectin type III"/>
    <property type="match status" value="1"/>
</dbReference>
<sequence>MPTLLRKLLLLLAVGVLLINCSKWKLDPYDLIPQVKTGTPPAGPATTSVQVDCVIEALGANTLQEFGVVYSTSNQQPTTSDTKVVATGTSGSAPVVLNGLQPNTTYYYRTYAINNKGLIGYGETLSFKTATVIAEVKTLDLVGTPGATSFQVQVQVTNTGTVTLKEYGIVYSTTNQQPTTADTKVLATGTTGATTPVSLTNLQPNTTYYYRAYAITSTGDVSYGDTKQIKTGEPAPVVQTQDPVGTPSSSSAVLQAQVSNASQITLKEYGVVYSPTSQTPTIADSKAVASGVTGASVSLIISNLQPNTTYYYRSYATNGAGTTTYGDVKQLKTGAATPTVSTVALLNTKPLLLGNISATVSFTVDPAAAVTEYGMVLTPDPNQISALMAGTAAPLRRFVTAAPANGKIDFEIKDLTENSPYYAVAFAKDATGKTVFSKEFAAFQTKYGPRGNWRQLANLPTQLAGVYNTLFTINGKVYVGGQAIGSGVNYSYFKQLYEYDPETNMWTKKKDLPGTARIEPTVTVLNNKAYVLFGIGLNTSQVTYTSDAWEYDPATDNWRGLSTPPATKVGGQGVYNLQAGAIPFTYNNKVYALFGRGPYNNDVNLTNIYNSLYGLDPSAGSNGSWDVSFPLNDKGLANNVIYSAARSAAFYFQDGNIVYFGGGLIASAYNAVGANLPYSTYFNSRQIWSYNAQTSELKQVALLPTTFNDCSSTGPTGDTGGRMQYTAFVVGTKAYIVDCSHKTWVFDLTTKAIPTQVATLNNPTGTVGIGVGVGTKAYFGLRNADWWEFTP</sequence>
<dbReference type="PANTHER" id="PTHR45632:SF3">
    <property type="entry name" value="KELCH-LIKE PROTEIN 32"/>
    <property type="match status" value="1"/>
</dbReference>
<dbReference type="SUPFAM" id="SSF49363">
    <property type="entry name" value="Purple acid phosphatase, N-terminal domain"/>
    <property type="match status" value="1"/>
</dbReference>
<dbReference type="AlphaFoldDB" id="A0A6P1VS65"/>
<dbReference type="SMART" id="SM00060">
    <property type="entry name" value="FN3"/>
    <property type="match status" value="3"/>
</dbReference>
<dbReference type="KEGG" id="senf:GJR95_14115"/>
<protein>
    <recommendedName>
        <fullName evidence="3">Fibronectin type-III domain-containing protein</fullName>
    </recommendedName>
</protein>
<evidence type="ECO:0000313" key="4">
    <source>
        <dbReference type="EMBL" id="QHV96071.1"/>
    </source>
</evidence>
<gene>
    <name evidence="4" type="ORF">GJR95_14115</name>
</gene>
<dbReference type="SUPFAM" id="SSF117281">
    <property type="entry name" value="Kelch motif"/>
    <property type="match status" value="1"/>
</dbReference>
<dbReference type="InterPro" id="IPR003961">
    <property type="entry name" value="FN3_dom"/>
</dbReference>
<evidence type="ECO:0000259" key="3">
    <source>
        <dbReference type="PROSITE" id="PS50853"/>
    </source>
</evidence>
<proteinExistence type="predicted"/>
<dbReference type="InterPro" id="IPR015915">
    <property type="entry name" value="Kelch-typ_b-propeller"/>
</dbReference>
<dbReference type="RefSeq" id="WP_162386480.1">
    <property type="nucleotide sequence ID" value="NZ_CP045997.1"/>
</dbReference>
<dbReference type="InterPro" id="IPR013783">
    <property type="entry name" value="Ig-like_fold"/>
</dbReference>
<dbReference type="PANTHER" id="PTHR45632">
    <property type="entry name" value="LD33804P"/>
    <property type="match status" value="1"/>
</dbReference>